<evidence type="ECO:0000313" key="4">
    <source>
        <dbReference type="Proteomes" id="UP000078544"/>
    </source>
</evidence>
<evidence type="ECO:0000256" key="1">
    <source>
        <dbReference type="ARBA" id="ARBA00038215"/>
    </source>
</evidence>
<dbReference type="OrthoDB" id="5946976at2759"/>
<protein>
    <submittedName>
        <fullName evidence="3">Beta-lactamase/transpeptidase-like protein</fullName>
    </submittedName>
</protein>
<dbReference type="InterPro" id="IPR050491">
    <property type="entry name" value="AmpC-like"/>
</dbReference>
<name>A0A168AAW8_9HYPO</name>
<dbReference type="Gene3D" id="3.40.710.10">
    <property type="entry name" value="DD-peptidase/beta-lactamase superfamily"/>
    <property type="match status" value="1"/>
</dbReference>
<evidence type="ECO:0000259" key="2">
    <source>
        <dbReference type="Pfam" id="PF00144"/>
    </source>
</evidence>
<comment type="similarity">
    <text evidence="1">Belongs to the peptidase S12 family.</text>
</comment>
<dbReference type="InterPro" id="IPR001466">
    <property type="entry name" value="Beta-lactam-related"/>
</dbReference>
<feature type="domain" description="Beta-lactamase-related" evidence="2">
    <location>
        <begin position="1"/>
        <end position="321"/>
    </location>
</feature>
<sequence>MSVAIVKGKDVHAKGYGFSTLPNVKATPDTLYYAGATTMAQTGACLSKMIHSGEYPISWTSKISAIIPDDFAVRYDWATEHLTLEDAVSHRTGIAQHNRALQRAHDRPLSTKEIVASMRNLQFPFEPRTEFAVSHHMYIVLSHVIETLTKKSLSEVLRQTIWEPLGMKSTFLGLREARIGKVLGQQFASAELAQGYSWNVFRRLNVPVILMPATELSGAGAVLSNVRDYAKWIQALLKVHSLFSSRVDDDIQTTRFVYIPRARSGYEIVTYTLGWYRSLYRGRLYYWHDGSMIGYKSLVFWFPYDDFGFVIFANNDRGHKHMFNIAWKIIADNFRIPEEELSVRHWPADRTTPWDHMRNAIAYFYPNHPGIPLDVPITEFEGLYVCKGYGAMRLVAETRGPNQGSLVIERPEMTWHYSLRLRHVSERFWIACESRVDDMDNPFAFHPVEFLEPEADRPLRLRITWVEGLYRVDANATFRKVN</sequence>
<gene>
    <name evidence="3" type="ORF">AAL_05415</name>
</gene>
<dbReference type="SUPFAM" id="SSF56601">
    <property type="entry name" value="beta-lactamase/transpeptidase-like"/>
    <property type="match status" value="1"/>
</dbReference>
<dbReference type="EMBL" id="AZGY01000012">
    <property type="protein sequence ID" value="KZZ93699.1"/>
    <property type="molecule type" value="Genomic_DNA"/>
</dbReference>
<dbReference type="PANTHER" id="PTHR46825:SF9">
    <property type="entry name" value="BETA-LACTAMASE-RELATED DOMAIN-CONTAINING PROTEIN"/>
    <property type="match status" value="1"/>
</dbReference>
<dbReference type="AlphaFoldDB" id="A0A168AAW8"/>
<reference evidence="3 4" key="1">
    <citation type="journal article" date="2016" name="Genome Biol. Evol.">
        <title>Divergent and convergent evolution of fungal pathogenicity.</title>
        <authorList>
            <person name="Shang Y."/>
            <person name="Xiao G."/>
            <person name="Zheng P."/>
            <person name="Cen K."/>
            <person name="Zhan S."/>
            <person name="Wang C."/>
        </authorList>
    </citation>
    <scope>NUCLEOTIDE SEQUENCE [LARGE SCALE GENOMIC DNA]</scope>
    <source>
        <strain evidence="3 4">RCEF 2490</strain>
    </source>
</reference>
<organism evidence="3 4">
    <name type="scientific">Moelleriella libera RCEF 2490</name>
    <dbReference type="NCBI Taxonomy" id="1081109"/>
    <lineage>
        <taxon>Eukaryota</taxon>
        <taxon>Fungi</taxon>
        <taxon>Dikarya</taxon>
        <taxon>Ascomycota</taxon>
        <taxon>Pezizomycotina</taxon>
        <taxon>Sordariomycetes</taxon>
        <taxon>Hypocreomycetidae</taxon>
        <taxon>Hypocreales</taxon>
        <taxon>Clavicipitaceae</taxon>
        <taxon>Moelleriella</taxon>
    </lineage>
</organism>
<evidence type="ECO:0000313" key="3">
    <source>
        <dbReference type="EMBL" id="KZZ93699.1"/>
    </source>
</evidence>
<dbReference type="Pfam" id="PF00144">
    <property type="entry name" value="Beta-lactamase"/>
    <property type="match status" value="1"/>
</dbReference>
<proteinExistence type="inferred from homology"/>
<comment type="caution">
    <text evidence="3">The sequence shown here is derived from an EMBL/GenBank/DDBJ whole genome shotgun (WGS) entry which is preliminary data.</text>
</comment>
<dbReference type="Proteomes" id="UP000078544">
    <property type="component" value="Unassembled WGS sequence"/>
</dbReference>
<accession>A0A168AAW8</accession>
<dbReference type="InterPro" id="IPR012338">
    <property type="entry name" value="Beta-lactam/transpept-like"/>
</dbReference>
<keyword evidence="4" id="KW-1185">Reference proteome</keyword>
<dbReference type="PANTHER" id="PTHR46825">
    <property type="entry name" value="D-ALANYL-D-ALANINE-CARBOXYPEPTIDASE/ENDOPEPTIDASE AMPH"/>
    <property type="match status" value="1"/>
</dbReference>
<dbReference type="STRING" id="1081109.A0A168AAW8"/>